<comment type="caution">
    <text evidence="2">The sequence shown here is derived from an EMBL/GenBank/DDBJ whole genome shotgun (WGS) entry which is preliminary data.</text>
</comment>
<name>A0A8S0W3F0_CYCAE</name>
<dbReference type="CDD" id="cd00303">
    <property type="entry name" value="retropepsin_like"/>
    <property type="match status" value="1"/>
</dbReference>
<sequence>MSKDAAIASQVTWNPDITINMQSANGQIEKSCGLAKNVPFRLGQLTMYLQVHVMEKPAYRVLLGRPFDVLTESEIKNLSDGGQIITITDPNTKERCVVPTYARGENQGECAFILSYGGPGDVQIEAYTQPKDDKKFSNEELRTTYLSYCLMDDQIGDKKEKKVLEMYLQQSQGRTPTASWTVGELDESDGENPDPSDPLGCFAGKKYKPVGVKVKPVLGDLPKKYRIKREIKGDPLASMPALNPRPPDFEPTG</sequence>
<dbReference type="InterPro" id="IPR021109">
    <property type="entry name" value="Peptidase_aspartic_dom_sf"/>
</dbReference>
<feature type="region of interest" description="Disordered" evidence="1">
    <location>
        <begin position="229"/>
        <end position="253"/>
    </location>
</feature>
<dbReference type="AlphaFoldDB" id="A0A8S0W3F0"/>
<feature type="region of interest" description="Disordered" evidence="1">
    <location>
        <begin position="175"/>
        <end position="202"/>
    </location>
</feature>
<evidence type="ECO:0000313" key="3">
    <source>
        <dbReference type="Proteomes" id="UP000467700"/>
    </source>
</evidence>
<proteinExistence type="predicted"/>
<dbReference type="OrthoDB" id="5596707at2759"/>
<reference evidence="2 3" key="1">
    <citation type="submission" date="2020-01" db="EMBL/GenBank/DDBJ databases">
        <authorList>
            <person name="Gupta K D."/>
        </authorList>
    </citation>
    <scope>NUCLEOTIDE SEQUENCE [LARGE SCALE GENOMIC DNA]</scope>
</reference>
<dbReference type="Gene3D" id="2.40.70.10">
    <property type="entry name" value="Acid Proteases"/>
    <property type="match status" value="1"/>
</dbReference>
<keyword evidence="3" id="KW-1185">Reference proteome</keyword>
<feature type="compositionally biased region" description="Acidic residues" evidence="1">
    <location>
        <begin position="184"/>
        <end position="194"/>
    </location>
</feature>
<protein>
    <submittedName>
        <fullName evidence="2">Uncharacterized protein</fullName>
    </submittedName>
</protein>
<organism evidence="2 3">
    <name type="scientific">Cyclocybe aegerita</name>
    <name type="common">Black poplar mushroom</name>
    <name type="synonym">Agrocybe aegerita</name>
    <dbReference type="NCBI Taxonomy" id="1973307"/>
    <lineage>
        <taxon>Eukaryota</taxon>
        <taxon>Fungi</taxon>
        <taxon>Dikarya</taxon>
        <taxon>Basidiomycota</taxon>
        <taxon>Agaricomycotina</taxon>
        <taxon>Agaricomycetes</taxon>
        <taxon>Agaricomycetidae</taxon>
        <taxon>Agaricales</taxon>
        <taxon>Agaricineae</taxon>
        <taxon>Bolbitiaceae</taxon>
        <taxon>Cyclocybe</taxon>
    </lineage>
</organism>
<evidence type="ECO:0000313" key="2">
    <source>
        <dbReference type="EMBL" id="CAA7260864.1"/>
    </source>
</evidence>
<evidence type="ECO:0000256" key="1">
    <source>
        <dbReference type="SAM" id="MobiDB-lite"/>
    </source>
</evidence>
<dbReference type="Proteomes" id="UP000467700">
    <property type="component" value="Unassembled WGS sequence"/>
</dbReference>
<gene>
    <name evidence="2" type="ORF">AAE3_LOCUS3226</name>
</gene>
<dbReference type="EMBL" id="CACVBS010000031">
    <property type="protein sequence ID" value="CAA7260864.1"/>
    <property type="molecule type" value="Genomic_DNA"/>
</dbReference>
<accession>A0A8S0W3F0</accession>